<evidence type="ECO:0008006" key="6">
    <source>
        <dbReference type="Google" id="ProtNLM"/>
    </source>
</evidence>
<feature type="repeat" description="WD" evidence="3">
    <location>
        <begin position="265"/>
        <end position="299"/>
    </location>
</feature>
<dbReference type="InterPro" id="IPR040066">
    <property type="entry name" value="WDR31"/>
</dbReference>
<keyword evidence="2" id="KW-0677">Repeat</keyword>
<dbReference type="PROSITE" id="PS50082">
    <property type="entry name" value="WD_REPEATS_2"/>
    <property type="match status" value="4"/>
</dbReference>
<dbReference type="Proteomes" id="UP001187415">
    <property type="component" value="Unassembled WGS sequence"/>
</dbReference>
<dbReference type="PANTHER" id="PTHR19869">
    <property type="entry name" value="SPERMATID WD-REPEAT PROTEIN"/>
    <property type="match status" value="1"/>
</dbReference>
<reference evidence="4" key="1">
    <citation type="submission" date="2023-07" db="EMBL/GenBank/DDBJ databases">
        <title>Chromosome-level Genome Assembly of Striped Snakehead (Channa striata).</title>
        <authorList>
            <person name="Liu H."/>
        </authorList>
    </citation>
    <scope>NUCLEOTIDE SEQUENCE</scope>
    <source>
        <strain evidence="4">Gz</strain>
        <tissue evidence="4">Muscle</tissue>
    </source>
</reference>
<feature type="repeat" description="WD" evidence="3">
    <location>
        <begin position="348"/>
        <end position="393"/>
    </location>
</feature>
<dbReference type="EMBL" id="JAUPFM010000011">
    <property type="protein sequence ID" value="KAK2837201.1"/>
    <property type="molecule type" value="Genomic_DNA"/>
</dbReference>
<dbReference type="PRINTS" id="PR00320">
    <property type="entry name" value="GPROTEINBRPT"/>
</dbReference>
<dbReference type="PROSITE" id="PS50294">
    <property type="entry name" value="WD_REPEATS_REGION"/>
    <property type="match status" value="2"/>
</dbReference>
<dbReference type="PANTHER" id="PTHR19869:SF1">
    <property type="entry name" value="WD REPEAT-CONTAINING PROTEIN 31"/>
    <property type="match status" value="1"/>
</dbReference>
<evidence type="ECO:0000256" key="3">
    <source>
        <dbReference type="PROSITE-ProRule" id="PRU00221"/>
    </source>
</evidence>
<feature type="repeat" description="WD" evidence="3">
    <location>
        <begin position="173"/>
        <end position="214"/>
    </location>
</feature>
<evidence type="ECO:0000256" key="2">
    <source>
        <dbReference type="ARBA" id="ARBA00022737"/>
    </source>
</evidence>
<feature type="repeat" description="WD" evidence="3">
    <location>
        <begin position="216"/>
        <end position="257"/>
    </location>
</feature>
<evidence type="ECO:0000313" key="4">
    <source>
        <dbReference type="EMBL" id="KAK2837201.1"/>
    </source>
</evidence>
<dbReference type="SUPFAM" id="SSF50978">
    <property type="entry name" value="WD40 repeat-like"/>
    <property type="match status" value="1"/>
</dbReference>
<dbReference type="InterPro" id="IPR020472">
    <property type="entry name" value="WD40_PAC1"/>
</dbReference>
<dbReference type="InterPro" id="IPR019775">
    <property type="entry name" value="WD40_repeat_CS"/>
</dbReference>
<evidence type="ECO:0000313" key="5">
    <source>
        <dbReference type="Proteomes" id="UP001187415"/>
    </source>
</evidence>
<proteinExistence type="predicted"/>
<dbReference type="CDD" id="cd00200">
    <property type="entry name" value="WD40"/>
    <property type="match status" value="1"/>
</dbReference>
<dbReference type="AlphaFoldDB" id="A0AA88SGP6"/>
<keyword evidence="5" id="KW-1185">Reference proteome</keyword>
<sequence length="455" mass="50202">MINRSFQDTSSAPRWLISLSFAIRARSPRSSKSSTRLFLDTRKRRSTVATERDSGVFGVWRRVCAMRLRRQQLPVMTRLSASITQRPRLRSAGFQADMGKLQSKFRKRSELYRASQGEKAENTFDSQVVQYDPAHQGSINTVTILSPDLCVSGGSDQAVVVYDWKQGRMCQSFQGHNREVTKVLCYPGSTWIFSASRDKTVLMWDLNQGDEPIQEFCGHELVVNGLAISPDGRKLCTGSRDNCMCLWDIESAKCEHRHIISRNLVTHVCWVPGNSSIVQTSEDKTIRVWDSRMWQVTNTFPAKQYIQTHCDVSSSGNYLVSSSNGFGGQGCEATLWDLRQPGCKVVEYRGHLQTTACCMFLPTPPGGTARVATSSHDSSVKIWDQNTAVCLGTLSVDGAGPLVSLAPSDFSNLLCASFNSGLHHIQVDQGPNQAQGSGACSGGVGALDIRVVARF</sequence>
<keyword evidence="1 3" id="KW-0853">WD repeat</keyword>
<dbReference type="InterPro" id="IPR015943">
    <property type="entry name" value="WD40/YVTN_repeat-like_dom_sf"/>
</dbReference>
<name>A0AA88SGP6_CHASR</name>
<dbReference type="PROSITE" id="PS00678">
    <property type="entry name" value="WD_REPEATS_1"/>
    <property type="match status" value="2"/>
</dbReference>
<evidence type="ECO:0000256" key="1">
    <source>
        <dbReference type="ARBA" id="ARBA00022574"/>
    </source>
</evidence>
<dbReference type="InterPro" id="IPR036322">
    <property type="entry name" value="WD40_repeat_dom_sf"/>
</dbReference>
<protein>
    <recommendedName>
        <fullName evidence="6">WD repeat domain 31</fullName>
    </recommendedName>
</protein>
<dbReference type="SMART" id="SM00320">
    <property type="entry name" value="WD40"/>
    <property type="match status" value="6"/>
</dbReference>
<dbReference type="Pfam" id="PF00400">
    <property type="entry name" value="WD40"/>
    <property type="match status" value="4"/>
</dbReference>
<accession>A0AA88SGP6</accession>
<gene>
    <name evidence="4" type="ORF">Q5P01_014413</name>
</gene>
<comment type="caution">
    <text evidence="4">The sequence shown here is derived from an EMBL/GenBank/DDBJ whole genome shotgun (WGS) entry which is preliminary data.</text>
</comment>
<dbReference type="InterPro" id="IPR001680">
    <property type="entry name" value="WD40_rpt"/>
</dbReference>
<organism evidence="4 5">
    <name type="scientific">Channa striata</name>
    <name type="common">Snakehead murrel</name>
    <name type="synonym">Ophicephalus striatus</name>
    <dbReference type="NCBI Taxonomy" id="64152"/>
    <lineage>
        <taxon>Eukaryota</taxon>
        <taxon>Metazoa</taxon>
        <taxon>Chordata</taxon>
        <taxon>Craniata</taxon>
        <taxon>Vertebrata</taxon>
        <taxon>Euteleostomi</taxon>
        <taxon>Actinopterygii</taxon>
        <taxon>Neopterygii</taxon>
        <taxon>Teleostei</taxon>
        <taxon>Neoteleostei</taxon>
        <taxon>Acanthomorphata</taxon>
        <taxon>Anabantaria</taxon>
        <taxon>Anabantiformes</taxon>
        <taxon>Channoidei</taxon>
        <taxon>Channidae</taxon>
        <taxon>Channa</taxon>
    </lineage>
</organism>
<dbReference type="Gene3D" id="2.130.10.10">
    <property type="entry name" value="YVTN repeat-like/Quinoprotein amine dehydrogenase"/>
    <property type="match status" value="3"/>
</dbReference>